<dbReference type="PANTHER" id="PTHR45749">
    <property type="match status" value="1"/>
</dbReference>
<dbReference type="InterPro" id="IPR008906">
    <property type="entry name" value="HATC_C_dom"/>
</dbReference>
<dbReference type="Pfam" id="PF05699">
    <property type="entry name" value="Dimer_Tnp_hAT"/>
    <property type="match status" value="1"/>
</dbReference>
<evidence type="ECO:0000313" key="2">
    <source>
        <dbReference type="EMBL" id="CAI6352405.1"/>
    </source>
</evidence>
<dbReference type="SUPFAM" id="SSF53098">
    <property type="entry name" value="Ribonuclease H-like"/>
    <property type="match status" value="1"/>
</dbReference>
<dbReference type="Proteomes" id="UP001160148">
    <property type="component" value="Unassembled WGS sequence"/>
</dbReference>
<gene>
    <name evidence="2" type="ORF">MEUPH1_LOCUS8652</name>
</gene>
<evidence type="ECO:0000313" key="3">
    <source>
        <dbReference type="Proteomes" id="UP001160148"/>
    </source>
</evidence>
<proteinExistence type="predicted"/>
<feature type="domain" description="HAT C-terminal dimerisation" evidence="1">
    <location>
        <begin position="254"/>
        <end position="324"/>
    </location>
</feature>
<name>A0AAV0W9E5_9HEMI</name>
<dbReference type="EMBL" id="CARXXK010000002">
    <property type="protein sequence ID" value="CAI6352405.1"/>
    <property type="molecule type" value="Genomic_DNA"/>
</dbReference>
<keyword evidence="3" id="KW-1185">Reference proteome</keyword>
<protein>
    <recommendedName>
        <fullName evidence="1">HAT C-terminal dimerisation domain-containing protein</fullName>
    </recommendedName>
</protein>
<dbReference type="GO" id="GO:0046983">
    <property type="term" value="F:protein dimerization activity"/>
    <property type="evidence" value="ECO:0007669"/>
    <property type="project" value="InterPro"/>
</dbReference>
<comment type="caution">
    <text evidence="2">The sequence shown here is derived from an EMBL/GenBank/DDBJ whole genome shotgun (WGS) entry which is preliminary data.</text>
</comment>
<reference evidence="2 3" key="1">
    <citation type="submission" date="2023-01" db="EMBL/GenBank/DDBJ databases">
        <authorList>
            <person name="Whitehead M."/>
        </authorList>
    </citation>
    <scope>NUCLEOTIDE SEQUENCE [LARGE SCALE GENOMIC DNA]</scope>
</reference>
<dbReference type="AlphaFoldDB" id="A0AAV0W9E5"/>
<dbReference type="InterPro" id="IPR012337">
    <property type="entry name" value="RNaseH-like_sf"/>
</dbReference>
<evidence type="ECO:0000259" key="1">
    <source>
        <dbReference type="Pfam" id="PF05699"/>
    </source>
</evidence>
<sequence length="333" mass="38784">MDCIPDISHNEQLSLLFRIVTMNDDNSHCPEIQEYFLDLIPVQSTTRLNLSNVLIDKLNEYGIDIMNHRRQVMHDNGSNMVVKQCSEKRWESRVNSVKAQLSNIIEALEEVSETANDSISKSDARSLITEISTYEFIISLIIWYDILVQVNIGSKESGFTNAKIIANNLAEEIEIEPVFKKTRPRKKKKNFDYEGNDERINDEEENFRQEYFLLVIDQATSSFEKRFKQIESYKDYFGFLFRIGKLRFVNDDNLMKYLNEETTPLEALSLAKYSSEWFPYIGITHRILLTIPVSSACAEKSFSKLKLINTYLRNKLSQESLNVCSKKSRKVMF</sequence>
<dbReference type="PANTHER" id="PTHR45749:SF35">
    <property type="entry name" value="AC-LIKE TRANSPOSASE-RELATED"/>
    <property type="match status" value="1"/>
</dbReference>
<accession>A0AAV0W9E5</accession>
<organism evidence="2 3">
    <name type="scientific">Macrosiphum euphorbiae</name>
    <name type="common">potato aphid</name>
    <dbReference type="NCBI Taxonomy" id="13131"/>
    <lineage>
        <taxon>Eukaryota</taxon>
        <taxon>Metazoa</taxon>
        <taxon>Ecdysozoa</taxon>
        <taxon>Arthropoda</taxon>
        <taxon>Hexapoda</taxon>
        <taxon>Insecta</taxon>
        <taxon>Pterygota</taxon>
        <taxon>Neoptera</taxon>
        <taxon>Paraneoptera</taxon>
        <taxon>Hemiptera</taxon>
        <taxon>Sternorrhyncha</taxon>
        <taxon>Aphidomorpha</taxon>
        <taxon>Aphidoidea</taxon>
        <taxon>Aphididae</taxon>
        <taxon>Macrosiphini</taxon>
        <taxon>Macrosiphum</taxon>
    </lineage>
</organism>